<evidence type="ECO:0000259" key="3">
    <source>
        <dbReference type="PROSITE" id="PS51471"/>
    </source>
</evidence>
<evidence type="ECO:0000313" key="5">
    <source>
        <dbReference type="Proteomes" id="UP000751190"/>
    </source>
</evidence>
<dbReference type="OMA" id="WLAYPRE"/>
<dbReference type="EMBL" id="JAGTXO010000015">
    <property type="protein sequence ID" value="KAG8463536.1"/>
    <property type="molecule type" value="Genomic_DNA"/>
</dbReference>
<comment type="caution">
    <text evidence="4">The sequence shown here is derived from an EMBL/GenBank/DDBJ whole genome shotgun (WGS) entry which is preliminary data.</text>
</comment>
<dbReference type="GO" id="GO:0016491">
    <property type="term" value="F:oxidoreductase activity"/>
    <property type="evidence" value="ECO:0007669"/>
    <property type="project" value="UniProtKB-KW"/>
</dbReference>
<keyword evidence="1" id="KW-0408">Iron</keyword>
<dbReference type="OrthoDB" id="64523at2759"/>
<sequence>MEERHRRAWEKLALYPLTRPRGATGRHSPRRRARAPTRPAPSRAVPLSTEPARVDADPRRADEIARALRLAQEGRERELEHALRTLGFTRRLTPRALAYAAEYHAMRAAAGEHGHAPHAGCVCALDGALAPALLARARAALGPDARFWRETGYLGSSAPVGYFSYVHALSAPATSAMDELIARVRALIMPHFPLVSRARYAEWWAHNRAHGCGHQLHFDSDNEGDGGVRNPIASVVLFLSAAGGPTLVTQQTLASNALAPHGWLAYPRENRLVAFDGRLLHSVVPGRAAFATDRRRVTVMVAFWRDIRTRDPPSGAGAGAGAAGASALGPARSFPDPRAPGTPAWVADFAPLGAADGGLSDSEGGAGCGGEVRVAPVVPVRPVWLHVQPAAEEPGGGGTGGQASLALPPYDELFQGL</sequence>
<feature type="domain" description="Fe2OG dioxygenase" evidence="3">
    <location>
        <begin position="189"/>
        <end position="307"/>
    </location>
</feature>
<dbReference type="AlphaFoldDB" id="A0A8J6C9Z5"/>
<organism evidence="4 5">
    <name type="scientific">Diacronema lutheri</name>
    <name type="common">Unicellular marine alga</name>
    <name type="synonym">Monochrysis lutheri</name>
    <dbReference type="NCBI Taxonomy" id="2081491"/>
    <lineage>
        <taxon>Eukaryota</taxon>
        <taxon>Haptista</taxon>
        <taxon>Haptophyta</taxon>
        <taxon>Pavlovophyceae</taxon>
        <taxon>Pavlovales</taxon>
        <taxon>Pavlovaceae</taxon>
        <taxon>Diacronema</taxon>
    </lineage>
</organism>
<name>A0A8J6C9Z5_DIALT</name>
<dbReference type="Proteomes" id="UP000751190">
    <property type="component" value="Unassembled WGS sequence"/>
</dbReference>
<keyword evidence="5" id="KW-1185">Reference proteome</keyword>
<feature type="compositionally biased region" description="Low complexity" evidence="2">
    <location>
        <begin position="36"/>
        <end position="46"/>
    </location>
</feature>
<feature type="region of interest" description="Disordered" evidence="2">
    <location>
        <begin position="16"/>
        <end position="53"/>
    </location>
</feature>
<protein>
    <recommendedName>
        <fullName evidence="3">Fe2OG dioxygenase domain-containing protein</fullName>
    </recommendedName>
</protein>
<proteinExistence type="inferred from homology"/>
<evidence type="ECO:0000256" key="1">
    <source>
        <dbReference type="RuleBase" id="RU003682"/>
    </source>
</evidence>
<dbReference type="InterPro" id="IPR005123">
    <property type="entry name" value="Oxoglu/Fe-dep_dioxygenase_dom"/>
</dbReference>
<keyword evidence="1" id="KW-0560">Oxidoreductase</keyword>
<evidence type="ECO:0000256" key="2">
    <source>
        <dbReference type="SAM" id="MobiDB-lite"/>
    </source>
</evidence>
<comment type="similarity">
    <text evidence="1">Belongs to the iron/ascorbate-dependent oxidoreductase family.</text>
</comment>
<gene>
    <name evidence="4" type="ORF">KFE25_003809</name>
</gene>
<accession>A0A8J6C9Z5</accession>
<dbReference type="PROSITE" id="PS51471">
    <property type="entry name" value="FE2OG_OXY"/>
    <property type="match status" value="1"/>
</dbReference>
<dbReference type="GO" id="GO:0046872">
    <property type="term" value="F:metal ion binding"/>
    <property type="evidence" value="ECO:0007669"/>
    <property type="project" value="UniProtKB-KW"/>
</dbReference>
<feature type="region of interest" description="Disordered" evidence="2">
    <location>
        <begin position="312"/>
        <end position="342"/>
    </location>
</feature>
<evidence type="ECO:0000313" key="4">
    <source>
        <dbReference type="EMBL" id="KAG8463536.1"/>
    </source>
</evidence>
<keyword evidence="1" id="KW-0479">Metal-binding</keyword>
<reference evidence="4" key="1">
    <citation type="submission" date="2021-05" db="EMBL/GenBank/DDBJ databases">
        <title>The genome of the haptophyte Pavlova lutheri (Diacronema luteri, Pavlovales) - a model for lipid biosynthesis in eukaryotic algae.</title>
        <authorList>
            <person name="Hulatt C.J."/>
            <person name="Posewitz M.C."/>
        </authorList>
    </citation>
    <scope>NUCLEOTIDE SEQUENCE</scope>
    <source>
        <strain evidence="4">NIVA-4/92</strain>
    </source>
</reference>